<dbReference type="RefSeq" id="WP_310581390.1">
    <property type="nucleotide sequence ID" value="NZ_JAVKVH010000003.1"/>
</dbReference>
<name>A0ABD5D1G9_LACPA</name>
<accession>A0ABD5D1G9</accession>
<keyword evidence="1" id="KW-0812">Transmembrane</keyword>
<keyword evidence="1" id="KW-0472">Membrane</keyword>
<keyword evidence="1" id="KW-1133">Transmembrane helix</keyword>
<evidence type="ECO:0000313" key="3">
    <source>
        <dbReference type="Proteomes" id="UP001268544"/>
    </source>
</evidence>
<proteinExistence type="predicted"/>
<reference evidence="3" key="1">
    <citation type="submission" date="2023-07" db="EMBL/GenBank/DDBJ databases">
        <title>Lacticaseibacillus paracasei KCKM 0992.</title>
        <authorList>
            <person name="Kim T.W."/>
        </authorList>
    </citation>
    <scope>NUCLEOTIDE SEQUENCE [LARGE SCALE GENOMIC DNA]</scope>
    <source>
        <strain evidence="3">KCKM 0992</strain>
    </source>
</reference>
<sequence length="238" mass="27389">MNKKYNDYTMRDEFDITVDFSTNLIEKKGRFGIDPEKSTTGRISKQGNTTILQIATIPVKDENKGNDLIFNDDNLVLTDKDTCNWYARSIDGSICFTIRRFYCQEERVVSEVVFPGKMSTWVLTDYSMAAEFIPNDRIYTADIAIDKVPSWFALPVKLGDESSLKSVNITNVTYNNVAFNISFLSSFLTVGTASYLMYKSLFDIRINLCQDQERSYIYQLSSALRNFFQVFIDGKFYN</sequence>
<evidence type="ECO:0000313" key="2">
    <source>
        <dbReference type="EMBL" id="MDR7625916.1"/>
    </source>
</evidence>
<organism evidence="2 3">
    <name type="scientific">Lacticaseibacillus paracasei</name>
    <name type="common">Lactobacillus paracasei</name>
    <dbReference type="NCBI Taxonomy" id="1597"/>
    <lineage>
        <taxon>Bacteria</taxon>
        <taxon>Bacillati</taxon>
        <taxon>Bacillota</taxon>
        <taxon>Bacilli</taxon>
        <taxon>Lactobacillales</taxon>
        <taxon>Lactobacillaceae</taxon>
        <taxon>Lacticaseibacillus</taxon>
    </lineage>
</organism>
<gene>
    <name evidence="2" type="ORF">RF672_15340</name>
</gene>
<evidence type="ECO:0000256" key="1">
    <source>
        <dbReference type="SAM" id="Phobius"/>
    </source>
</evidence>
<dbReference type="Proteomes" id="UP001268544">
    <property type="component" value="Unassembled WGS sequence"/>
</dbReference>
<comment type="caution">
    <text evidence="2">The sequence shown here is derived from an EMBL/GenBank/DDBJ whole genome shotgun (WGS) entry which is preliminary data.</text>
</comment>
<dbReference type="AlphaFoldDB" id="A0ABD5D1G9"/>
<dbReference type="EMBL" id="JAVKVH010000003">
    <property type="protein sequence ID" value="MDR7625916.1"/>
    <property type="molecule type" value="Genomic_DNA"/>
</dbReference>
<feature type="transmembrane region" description="Helical" evidence="1">
    <location>
        <begin position="177"/>
        <end position="198"/>
    </location>
</feature>
<protein>
    <submittedName>
        <fullName evidence="2">Uncharacterized protein</fullName>
    </submittedName>
</protein>